<keyword evidence="4" id="KW-0808">Transferase</keyword>
<feature type="transmembrane region" description="Helical" evidence="9">
    <location>
        <begin position="370"/>
        <end position="389"/>
    </location>
</feature>
<dbReference type="GO" id="GO:0016740">
    <property type="term" value="F:transferase activity"/>
    <property type="evidence" value="ECO:0007669"/>
    <property type="project" value="UniProtKB-KW"/>
</dbReference>
<evidence type="ECO:0000256" key="7">
    <source>
        <dbReference type="ARBA" id="ARBA00023136"/>
    </source>
</evidence>
<evidence type="ECO:0000256" key="4">
    <source>
        <dbReference type="ARBA" id="ARBA00022679"/>
    </source>
</evidence>
<keyword evidence="12" id="KW-1185">Reference proteome</keyword>
<feature type="transmembrane region" description="Helical" evidence="9">
    <location>
        <begin position="312"/>
        <end position="333"/>
    </location>
</feature>
<evidence type="ECO:0000256" key="3">
    <source>
        <dbReference type="ARBA" id="ARBA00007282"/>
    </source>
</evidence>
<keyword evidence="7 9" id="KW-0472">Membrane</keyword>
<feature type="compositionally biased region" description="Basic and acidic residues" evidence="8">
    <location>
        <begin position="159"/>
        <end position="176"/>
    </location>
</feature>
<dbReference type="EMBL" id="JBHFFA010000006">
    <property type="protein sequence ID" value="KAL2622259.1"/>
    <property type="molecule type" value="Genomic_DNA"/>
</dbReference>
<evidence type="ECO:0000256" key="9">
    <source>
        <dbReference type="SAM" id="Phobius"/>
    </source>
</evidence>
<feature type="transmembrane region" description="Helical" evidence="9">
    <location>
        <begin position="340"/>
        <end position="358"/>
    </location>
</feature>
<comment type="pathway">
    <text evidence="2">Secondary metabolite biosynthesis.</text>
</comment>
<dbReference type="Pfam" id="PF13813">
    <property type="entry name" value="MBOAT_2"/>
    <property type="match status" value="1"/>
</dbReference>
<protein>
    <recommendedName>
        <fullName evidence="10">Wax synthase domain-containing protein</fullName>
    </recommendedName>
</protein>
<sequence>MAVPLTGRFEAVWLLLVGSAYVYYLVLKLPKGVTRLLALTPLVPFYILVPWRGQTSSERWLMCFFFLWVSAFKIIMLAFDYGPAKDPWIMSSFPRFLTGMNFSMHINSDPLPKASSESQEQTADREEVSQNISLTSGKNGTGLHSRKCRPRGNETANAGEEKRKAILAKEESRGGESEGGGWMPGWLDSLTQSNDWRVVLLRCFLYLALFWLQRYINLAKLPTLILYFNFTVVMYFRILIVFELPAAIAGPIYKVELPAQFNMPFFATSIAEFWGRRWNLLINNLLRISIYNPIIEAFSRRTGKRSSYQVKALGVLASFTVSGIMHEILFLYMSKKRPSFEVTMFFVLNGVGTLLESWLKRKKYYNPSKFVGWLVAFCFVFLTAAWLFYPPLIRNGTAMQNREDLNRFVLWIQNLVFDSVMEVKSRFPSERVGSELSRYFSTATT</sequence>
<dbReference type="PANTHER" id="PTHR31595:SF57">
    <property type="entry name" value="OS04G0481900 PROTEIN"/>
    <property type="match status" value="1"/>
</dbReference>
<reference evidence="11 12" key="1">
    <citation type="submission" date="2024-09" db="EMBL/GenBank/DDBJ databases">
        <title>Chromosome-scale assembly of Riccia fluitans.</title>
        <authorList>
            <person name="Paukszto L."/>
            <person name="Sawicki J."/>
            <person name="Karawczyk K."/>
            <person name="Piernik-Szablinska J."/>
            <person name="Szczecinska M."/>
            <person name="Mazdziarz M."/>
        </authorList>
    </citation>
    <scope>NUCLEOTIDE SEQUENCE [LARGE SCALE GENOMIC DNA]</scope>
    <source>
        <strain evidence="11">Rf_01</strain>
        <tissue evidence="11">Aerial parts of the thallus</tissue>
    </source>
</reference>
<keyword evidence="6 9" id="KW-1133">Transmembrane helix</keyword>
<feature type="transmembrane region" description="Helical" evidence="9">
    <location>
        <begin position="224"/>
        <end position="248"/>
    </location>
</feature>
<evidence type="ECO:0000256" key="2">
    <source>
        <dbReference type="ARBA" id="ARBA00005179"/>
    </source>
</evidence>
<keyword evidence="5 9" id="KW-0812">Transmembrane</keyword>
<dbReference type="InterPro" id="IPR032805">
    <property type="entry name" value="Wax_synthase_dom"/>
</dbReference>
<evidence type="ECO:0000256" key="8">
    <source>
        <dbReference type="SAM" id="MobiDB-lite"/>
    </source>
</evidence>
<comment type="caution">
    <text evidence="11">The sequence shown here is derived from an EMBL/GenBank/DDBJ whole genome shotgun (WGS) entry which is preliminary data.</text>
</comment>
<feature type="transmembrane region" description="Helical" evidence="9">
    <location>
        <begin position="61"/>
        <end position="79"/>
    </location>
</feature>
<feature type="domain" description="Wax synthase" evidence="10">
    <location>
        <begin position="258"/>
        <end position="347"/>
    </location>
</feature>
<feature type="region of interest" description="Disordered" evidence="8">
    <location>
        <begin position="110"/>
        <end position="179"/>
    </location>
</feature>
<evidence type="ECO:0000259" key="10">
    <source>
        <dbReference type="Pfam" id="PF13813"/>
    </source>
</evidence>
<feature type="compositionally biased region" description="Polar residues" evidence="8">
    <location>
        <begin position="129"/>
        <end position="138"/>
    </location>
</feature>
<proteinExistence type="inferred from homology"/>
<feature type="transmembrane region" description="Helical" evidence="9">
    <location>
        <begin position="7"/>
        <end position="26"/>
    </location>
</feature>
<dbReference type="InterPro" id="IPR044851">
    <property type="entry name" value="Wax_synthase"/>
</dbReference>
<evidence type="ECO:0000256" key="5">
    <source>
        <dbReference type="ARBA" id="ARBA00022692"/>
    </source>
</evidence>
<evidence type="ECO:0000313" key="11">
    <source>
        <dbReference type="EMBL" id="KAL2622259.1"/>
    </source>
</evidence>
<feature type="transmembrane region" description="Helical" evidence="9">
    <location>
        <begin position="32"/>
        <end position="49"/>
    </location>
</feature>
<dbReference type="Proteomes" id="UP001605036">
    <property type="component" value="Unassembled WGS sequence"/>
</dbReference>
<feature type="transmembrane region" description="Helical" evidence="9">
    <location>
        <begin position="196"/>
        <end position="212"/>
    </location>
</feature>
<accession>A0ABD1Y673</accession>
<comment type="subcellular location">
    <subcellularLocation>
        <location evidence="1">Membrane</location>
        <topology evidence="1">Multi-pass membrane protein</topology>
    </subcellularLocation>
</comment>
<gene>
    <name evidence="11" type="ORF">R1flu_002464</name>
</gene>
<dbReference type="AlphaFoldDB" id="A0ABD1Y673"/>
<name>A0ABD1Y673_9MARC</name>
<evidence type="ECO:0000256" key="6">
    <source>
        <dbReference type="ARBA" id="ARBA00022989"/>
    </source>
</evidence>
<dbReference type="PANTHER" id="PTHR31595">
    <property type="entry name" value="LONG-CHAIN-ALCOHOL O-FATTY-ACYLTRANSFERASE 3-RELATED"/>
    <property type="match status" value="1"/>
</dbReference>
<dbReference type="GO" id="GO:0016020">
    <property type="term" value="C:membrane"/>
    <property type="evidence" value="ECO:0007669"/>
    <property type="project" value="UniProtKB-SubCell"/>
</dbReference>
<evidence type="ECO:0000313" key="12">
    <source>
        <dbReference type="Proteomes" id="UP001605036"/>
    </source>
</evidence>
<comment type="similarity">
    <text evidence="3">Belongs to the wax synthase family.</text>
</comment>
<organism evidence="11 12">
    <name type="scientific">Riccia fluitans</name>
    <dbReference type="NCBI Taxonomy" id="41844"/>
    <lineage>
        <taxon>Eukaryota</taxon>
        <taxon>Viridiplantae</taxon>
        <taxon>Streptophyta</taxon>
        <taxon>Embryophyta</taxon>
        <taxon>Marchantiophyta</taxon>
        <taxon>Marchantiopsida</taxon>
        <taxon>Marchantiidae</taxon>
        <taxon>Marchantiales</taxon>
        <taxon>Ricciaceae</taxon>
        <taxon>Riccia</taxon>
    </lineage>
</organism>
<evidence type="ECO:0000256" key="1">
    <source>
        <dbReference type="ARBA" id="ARBA00004141"/>
    </source>
</evidence>